<dbReference type="InterPro" id="IPR004342">
    <property type="entry name" value="EXS_C"/>
</dbReference>
<reference evidence="8" key="1">
    <citation type="submission" date="2016-12" db="EMBL/GenBank/DDBJ databases">
        <authorList>
            <consortium name="DOE Joint Genome Institute"/>
            <person name="Riley R."/>
            <person name="Kuo A."/>
            <person name="Sun H."/>
            <person name="Pangilinan J."/>
            <person name="Culley D."/>
            <person name="Salamov A."/>
            <person name="Magnuson J."/>
            <person name="Bruno K."/>
            <person name="Henrissat B."/>
            <person name="Berka R."/>
            <person name="Tsang A."/>
            <person name="Barry K."/>
            <person name="lapidus A."/>
            <person name="Martin J."/>
            <person name="Lindquist E."/>
            <person name="Wang Z."/>
            <person name="Baker S."/>
            <person name="Grigoriev I."/>
            <person name="Nordberg H.P."/>
            <person name="Cantor M.N."/>
            <person name="Hua S.X."/>
        </authorList>
    </citation>
    <scope>NUCLEOTIDE SEQUENCE [LARGE SCALE GENOMIC DNA]</scope>
    <source>
        <strain evidence="8">ITEM 5010</strain>
    </source>
</reference>
<dbReference type="PANTHER" id="PTHR10783">
    <property type="entry name" value="XENOTROPIC AND POLYTROPIC RETROVIRUS RECEPTOR 1-RELATED"/>
    <property type="match status" value="1"/>
</dbReference>
<evidence type="ECO:0000256" key="1">
    <source>
        <dbReference type="ARBA" id="ARBA00004141"/>
    </source>
</evidence>
<gene>
    <name evidence="8" type="ORF">ASPCADRAFT_132143</name>
    <name evidence="7" type="ORF">ASPCADRAFT_52421</name>
</gene>
<dbReference type="EMBL" id="KV907503">
    <property type="protein sequence ID" value="OOF93710.1"/>
    <property type="molecule type" value="Genomic_DNA"/>
</dbReference>
<evidence type="ECO:0000256" key="4">
    <source>
        <dbReference type="ARBA" id="ARBA00023136"/>
    </source>
</evidence>
<dbReference type="Pfam" id="PF03124">
    <property type="entry name" value="EXS"/>
    <property type="match status" value="1"/>
</dbReference>
<evidence type="ECO:0000256" key="2">
    <source>
        <dbReference type="ARBA" id="ARBA00022692"/>
    </source>
</evidence>
<dbReference type="PANTHER" id="PTHR10783:SF46">
    <property type="entry name" value="PROTEIN ERD1 HOMOLOG 2"/>
    <property type="match status" value="1"/>
</dbReference>
<dbReference type="OMA" id="LVIWNYW"/>
<evidence type="ECO:0000259" key="6">
    <source>
        <dbReference type="PROSITE" id="PS51380"/>
    </source>
</evidence>
<evidence type="ECO:0000256" key="3">
    <source>
        <dbReference type="ARBA" id="ARBA00022989"/>
    </source>
</evidence>
<dbReference type="AlphaFoldDB" id="A0A1R3RH34"/>
<dbReference type="VEuPathDB" id="FungiDB:ASPCADRAFT_52421"/>
<evidence type="ECO:0000313" key="9">
    <source>
        <dbReference type="Proteomes" id="UP000188318"/>
    </source>
</evidence>
<keyword evidence="9" id="KW-1185">Reference proteome</keyword>
<dbReference type="VEuPathDB" id="FungiDB:ASPCADRAFT_132143"/>
<feature type="domain" description="EXS" evidence="6">
    <location>
        <begin position="189"/>
        <end position="402"/>
    </location>
</feature>
<feature type="transmembrane region" description="Helical" evidence="5">
    <location>
        <begin position="71"/>
        <end position="90"/>
    </location>
</feature>
<feature type="transmembrane region" description="Helical" evidence="5">
    <location>
        <begin position="20"/>
        <end position="41"/>
    </location>
</feature>
<sequence>MGPDQHAQLDGFSLFLPFPYRVAVILLAGFWGWGANLQYLLKANIDVPALIKYPARQSSSQRPHHASTYQLATLLTIPLAISLLIFWPVTHGSAQRVESVEFIPQSYFFIGLFILLLPFYRIARSGRYRFFMTLKRISLGGLAEAQDGKFGDILLADALTSYARVLADLVVTFCMFFTTDISSTSKPTRKCRQNDYVVPLIIALPSMIRLRQCLIEYLRVRRAGPRSHGLGGQHLANALKYATAFPVIILASQLKHYSPLDFYGYSEMSLSRLLFFFMFINSGYSFYWDVTKDWDLTLLTPARHSHEYPYGLRRHRYFTDRHYYIAIAVDLAIRFSWLSRYVPGFLWLSDTEFGLFVLMFLEVARRWMWNFLRIETEWIRNSRGPAPDDILLGEFGGKLDAD</sequence>
<accession>A0A1R3RH34</accession>
<dbReference type="OrthoDB" id="2159384at2759"/>
<feature type="transmembrane region" description="Helical" evidence="5">
    <location>
        <begin position="102"/>
        <end position="123"/>
    </location>
</feature>
<protein>
    <recommendedName>
        <fullName evidence="6">EXS domain-containing protein</fullName>
    </recommendedName>
</protein>
<comment type="subcellular location">
    <subcellularLocation>
        <location evidence="1">Membrane</location>
        <topology evidence="1">Multi-pass membrane protein</topology>
    </subcellularLocation>
</comment>
<organism evidence="8 9">
    <name type="scientific">Aspergillus carbonarius (strain ITEM 5010)</name>
    <dbReference type="NCBI Taxonomy" id="602072"/>
    <lineage>
        <taxon>Eukaryota</taxon>
        <taxon>Fungi</taxon>
        <taxon>Dikarya</taxon>
        <taxon>Ascomycota</taxon>
        <taxon>Pezizomycotina</taxon>
        <taxon>Eurotiomycetes</taxon>
        <taxon>Eurotiomycetidae</taxon>
        <taxon>Eurotiales</taxon>
        <taxon>Aspergillaceae</taxon>
        <taxon>Aspergillus</taxon>
        <taxon>Aspergillus subgen. Circumdati</taxon>
    </lineage>
</organism>
<keyword evidence="2 5" id="KW-0812">Transmembrane</keyword>
<evidence type="ECO:0000256" key="5">
    <source>
        <dbReference type="SAM" id="Phobius"/>
    </source>
</evidence>
<dbReference type="Proteomes" id="UP000188318">
    <property type="component" value="Unassembled WGS sequence"/>
</dbReference>
<evidence type="ECO:0000313" key="8">
    <source>
        <dbReference type="EMBL" id="OOF93796.1"/>
    </source>
</evidence>
<name>A0A1R3RH34_ASPC5</name>
<keyword evidence="4 5" id="KW-0472">Membrane</keyword>
<feature type="transmembrane region" description="Helical" evidence="5">
    <location>
        <begin position="345"/>
        <end position="364"/>
    </location>
</feature>
<dbReference type="EMBL" id="KV907503">
    <property type="protein sequence ID" value="OOF93796.1"/>
    <property type="molecule type" value="Genomic_DNA"/>
</dbReference>
<reference evidence="9" key="2">
    <citation type="journal article" date="2017" name="Genome Biol.">
        <title>Comparative genomics reveals high biological diversity and specific adaptations in the industrially and medically important fungal genus Aspergillus.</title>
        <authorList>
            <person name="de Vries R.P."/>
            <person name="Riley R."/>
            <person name="Wiebenga A."/>
            <person name="Aguilar-Osorio G."/>
            <person name="Amillis S."/>
            <person name="Uchima C.A."/>
            <person name="Anderluh G."/>
            <person name="Asadollahi M."/>
            <person name="Askin M."/>
            <person name="Barry K."/>
            <person name="Battaglia E."/>
            <person name="Bayram O."/>
            <person name="Benocci T."/>
            <person name="Braus-Stromeyer S.A."/>
            <person name="Caldana C."/>
            <person name="Canovas D."/>
            <person name="Cerqueira G.C."/>
            <person name="Chen F."/>
            <person name="Chen W."/>
            <person name="Choi C."/>
            <person name="Clum A."/>
            <person name="Dos Santos R.A."/>
            <person name="Damasio A.R."/>
            <person name="Diallinas G."/>
            <person name="Emri T."/>
            <person name="Fekete E."/>
            <person name="Flipphi M."/>
            <person name="Freyberg S."/>
            <person name="Gallo A."/>
            <person name="Gournas C."/>
            <person name="Habgood R."/>
            <person name="Hainaut M."/>
            <person name="Harispe M.L."/>
            <person name="Henrissat B."/>
            <person name="Hilden K.S."/>
            <person name="Hope R."/>
            <person name="Hossain A."/>
            <person name="Karabika E."/>
            <person name="Karaffa L."/>
            <person name="Karanyi Z."/>
            <person name="Krasevec N."/>
            <person name="Kuo A."/>
            <person name="Kusch H."/>
            <person name="LaButti K."/>
            <person name="Lagendijk E.L."/>
            <person name="Lapidus A."/>
            <person name="Levasseur A."/>
            <person name="Lindquist E."/>
            <person name="Lipzen A."/>
            <person name="Logrieco A.F."/>
            <person name="MacCabe A."/>
            <person name="Maekelae M.R."/>
            <person name="Malavazi I."/>
            <person name="Melin P."/>
            <person name="Meyer V."/>
            <person name="Mielnichuk N."/>
            <person name="Miskei M."/>
            <person name="Molnar A.P."/>
            <person name="Mule G."/>
            <person name="Ngan C.Y."/>
            <person name="Orejas M."/>
            <person name="Orosz E."/>
            <person name="Ouedraogo J.P."/>
            <person name="Overkamp K.M."/>
            <person name="Park H.-S."/>
            <person name="Perrone G."/>
            <person name="Piumi F."/>
            <person name="Punt P.J."/>
            <person name="Ram A.F."/>
            <person name="Ramon A."/>
            <person name="Rauscher S."/>
            <person name="Record E."/>
            <person name="Riano-Pachon D.M."/>
            <person name="Robert V."/>
            <person name="Roehrig J."/>
            <person name="Ruller R."/>
            <person name="Salamov A."/>
            <person name="Salih N.S."/>
            <person name="Samson R.A."/>
            <person name="Sandor E."/>
            <person name="Sanguinetti M."/>
            <person name="Schuetze T."/>
            <person name="Sepcic K."/>
            <person name="Shelest E."/>
            <person name="Sherlock G."/>
            <person name="Sophianopoulou V."/>
            <person name="Squina F.M."/>
            <person name="Sun H."/>
            <person name="Susca A."/>
            <person name="Todd R.B."/>
            <person name="Tsang A."/>
            <person name="Unkles S.E."/>
            <person name="van de Wiele N."/>
            <person name="van Rossen-Uffink D."/>
            <person name="Oliveira J.V."/>
            <person name="Vesth T.C."/>
            <person name="Visser J."/>
            <person name="Yu J.-H."/>
            <person name="Zhou M."/>
            <person name="Andersen M.R."/>
            <person name="Archer D.B."/>
            <person name="Baker S.E."/>
            <person name="Benoit I."/>
            <person name="Brakhage A.A."/>
            <person name="Braus G.H."/>
            <person name="Fischer R."/>
            <person name="Frisvad J.C."/>
            <person name="Goldman G.H."/>
            <person name="Houbraken J."/>
            <person name="Oakley B."/>
            <person name="Pocsi I."/>
            <person name="Scazzocchio C."/>
            <person name="Seiboth B."/>
            <person name="vanKuyk P.A."/>
            <person name="Wortman J."/>
            <person name="Dyer P.S."/>
            <person name="Grigoriev I.V."/>
        </authorList>
    </citation>
    <scope>NUCLEOTIDE SEQUENCE [LARGE SCALE GENOMIC DNA]</scope>
    <source>
        <strain evidence="9">ITEM 5010</strain>
    </source>
</reference>
<proteinExistence type="predicted"/>
<dbReference type="STRING" id="602072.A0A1R3RH34"/>
<dbReference type="PROSITE" id="PS51380">
    <property type="entry name" value="EXS"/>
    <property type="match status" value="1"/>
</dbReference>
<dbReference type="GO" id="GO:0005737">
    <property type="term" value="C:cytoplasm"/>
    <property type="evidence" value="ECO:0007669"/>
    <property type="project" value="TreeGrafter"/>
</dbReference>
<evidence type="ECO:0000313" key="7">
    <source>
        <dbReference type="EMBL" id="OOF93710.1"/>
    </source>
</evidence>
<dbReference type="GO" id="GO:0016020">
    <property type="term" value="C:membrane"/>
    <property type="evidence" value="ECO:0007669"/>
    <property type="project" value="UniProtKB-SubCell"/>
</dbReference>
<keyword evidence="3 5" id="KW-1133">Transmembrane helix</keyword>